<evidence type="ECO:0008006" key="4">
    <source>
        <dbReference type="Google" id="ProtNLM"/>
    </source>
</evidence>
<dbReference type="Proteomes" id="UP001589587">
    <property type="component" value="Unassembled WGS sequence"/>
</dbReference>
<dbReference type="RefSeq" id="WP_378377364.1">
    <property type="nucleotide sequence ID" value="NZ_JBHMAS010000107.1"/>
</dbReference>
<name>A0ABV5XTI6_9NOCA</name>
<accession>A0ABV5XTI6</accession>
<dbReference type="EMBL" id="JBHMAS010000107">
    <property type="protein sequence ID" value="MFB9785242.1"/>
    <property type="molecule type" value="Genomic_DNA"/>
</dbReference>
<evidence type="ECO:0000313" key="2">
    <source>
        <dbReference type="EMBL" id="MFB9785242.1"/>
    </source>
</evidence>
<feature type="region of interest" description="Disordered" evidence="1">
    <location>
        <begin position="32"/>
        <end position="66"/>
    </location>
</feature>
<evidence type="ECO:0000256" key="1">
    <source>
        <dbReference type="SAM" id="MobiDB-lite"/>
    </source>
</evidence>
<evidence type="ECO:0000313" key="3">
    <source>
        <dbReference type="Proteomes" id="UP001589587"/>
    </source>
</evidence>
<dbReference type="PROSITE" id="PS51257">
    <property type="entry name" value="PROKAR_LIPOPROTEIN"/>
    <property type="match status" value="1"/>
</dbReference>
<reference evidence="2 3" key="1">
    <citation type="submission" date="2024-09" db="EMBL/GenBank/DDBJ databases">
        <authorList>
            <person name="Sun Q."/>
            <person name="Mori K."/>
        </authorList>
    </citation>
    <scope>NUCLEOTIDE SEQUENCE [LARGE SCALE GENOMIC DNA]</scope>
    <source>
        <strain evidence="2 3">JCM 11411</strain>
    </source>
</reference>
<gene>
    <name evidence="2" type="ORF">ACFFQ6_36695</name>
</gene>
<organism evidence="2 3">
    <name type="scientific">Rhodococcus baikonurensis</name>
    <dbReference type="NCBI Taxonomy" id="172041"/>
    <lineage>
        <taxon>Bacteria</taxon>
        <taxon>Bacillati</taxon>
        <taxon>Actinomycetota</taxon>
        <taxon>Actinomycetes</taxon>
        <taxon>Mycobacteriales</taxon>
        <taxon>Nocardiaceae</taxon>
        <taxon>Rhodococcus</taxon>
        <taxon>Rhodococcus erythropolis group</taxon>
    </lineage>
</organism>
<sequence>MHPKAKSSAAAFAVCAAILGIVSCGTDVPEPNAVDGTTRINTTYSPKDGPYEPRHGGGSNKPYTPDPSVFTPEQIYLYWLDEKEIVYFNDDEVILIGRTYCDTAVTAPSVTADAAAFADNLSATQKADLVQLSRTYLCH</sequence>
<protein>
    <recommendedName>
        <fullName evidence="4">DUF732 domain-containing protein</fullName>
    </recommendedName>
</protein>
<keyword evidence="3" id="KW-1185">Reference proteome</keyword>
<comment type="caution">
    <text evidence="2">The sequence shown here is derived from an EMBL/GenBank/DDBJ whole genome shotgun (WGS) entry which is preliminary data.</text>
</comment>
<proteinExistence type="predicted"/>